<keyword evidence="3" id="KW-1185">Reference proteome</keyword>
<sequence length="383" mass="41907">MTGRLEQGLGILLILIILLDIFLTVLYARIGTSIIASRVRRLVWASFVAASNVFGSRRGAVLSFCGPVILVLLVGVWALGLTLGAALIMHPELGTSIRATNGETPTDFVTAMYAGGTSMAIVGASDFTPHTSPTRLLFLFNSLIGMSVMSLTLMYLMQVYTALQRRNVLAMNIHFLSGCTGDAAELLARLGPQGQFSGGYTNLSELAVEMTQAKEAHHFYPVLFYFRFSDPYHSVSRSTLVALDTVSLIKSALDDQKDRWLKEAGAVAQLWEASMMLVTTLENTFLPQGAPDREVQPDQQTRDCWRARYRAALLRLQQAGIEITADGQAGAEAYISCRMQWNHHIINLAPSMAYSMEEIDAAMSGLGSKDSPNHPGFRLHVAE</sequence>
<protein>
    <submittedName>
        <fullName evidence="2">Membrane protein</fullName>
    </submittedName>
</protein>
<dbReference type="STRING" id="1225564.AA309_10945"/>
<keyword evidence="1" id="KW-1133">Transmembrane helix</keyword>
<reference evidence="2 3" key="1">
    <citation type="submission" date="2015-05" db="EMBL/GenBank/DDBJ databases">
        <title>Draft genome sequence of Microvirga vignae strain BR3299, a novel nitrogen fixing bacteria isolated from Brazil semi-aired region.</title>
        <authorList>
            <person name="Zilli J.E."/>
            <person name="Passos S.R."/>
            <person name="Leite J."/>
            <person name="Baldani J.I."/>
            <person name="Xavier G.R."/>
            <person name="Rumjaneck N.G."/>
            <person name="Simoes-Araujo J.L."/>
        </authorList>
    </citation>
    <scope>NUCLEOTIDE SEQUENCE [LARGE SCALE GENOMIC DNA]</scope>
    <source>
        <strain evidence="2 3">BR3299</strain>
    </source>
</reference>
<dbReference type="Proteomes" id="UP000035489">
    <property type="component" value="Unassembled WGS sequence"/>
</dbReference>
<keyword evidence="1" id="KW-0812">Transmembrane</keyword>
<feature type="transmembrane region" description="Helical" evidence="1">
    <location>
        <begin position="108"/>
        <end position="124"/>
    </location>
</feature>
<dbReference type="PATRIC" id="fig|1225564.3.peg.2858"/>
<comment type="caution">
    <text evidence="2">The sequence shown here is derived from an EMBL/GenBank/DDBJ whole genome shotgun (WGS) entry which is preliminary data.</text>
</comment>
<feature type="transmembrane region" description="Helical" evidence="1">
    <location>
        <begin position="136"/>
        <end position="156"/>
    </location>
</feature>
<dbReference type="AlphaFoldDB" id="A0A0H1RDW8"/>
<dbReference type="Gene3D" id="1.10.287.70">
    <property type="match status" value="1"/>
</dbReference>
<evidence type="ECO:0000313" key="3">
    <source>
        <dbReference type="Proteomes" id="UP000035489"/>
    </source>
</evidence>
<proteinExistence type="predicted"/>
<dbReference type="SUPFAM" id="SSF81324">
    <property type="entry name" value="Voltage-gated potassium channels"/>
    <property type="match status" value="1"/>
</dbReference>
<dbReference type="RefSeq" id="WP_047189055.1">
    <property type="nucleotide sequence ID" value="NZ_LCYG01000023.1"/>
</dbReference>
<dbReference type="EMBL" id="LCYG01000023">
    <property type="protein sequence ID" value="KLK93081.1"/>
    <property type="molecule type" value="Genomic_DNA"/>
</dbReference>
<evidence type="ECO:0000256" key="1">
    <source>
        <dbReference type="SAM" id="Phobius"/>
    </source>
</evidence>
<organism evidence="2 3">
    <name type="scientific">Microvirga vignae</name>
    <dbReference type="NCBI Taxonomy" id="1225564"/>
    <lineage>
        <taxon>Bacteria</taxon>
        <taxon>Pseudomonadati</taxon>
        <taxon>Pseudomonadota</taxon>
        <taxon>Alphaproteobacteria</taxon>
        <taxon>Hyphomicrobiales</taxon>
        <taxon>Methylobacteriaceae</taxon>
        <taxon>Microvirga</taxon>
    </lineage>
</organism>
<gene>
    <name evidence="2" type="ORF">AA309_10945</name>
</gene>
<accession>A0A0H1RDW8</accession>
<name>A0A0H1RDW8_9HYPH</name>
<feature type="transmembrane region" description="Helical" evidence="1">
    <location>
        <begin position="66"/>
        <end position="88"/>
    </location>
</feature>
<evidence type="ECO:0000313" key="2">
    <source>
        <dbReference type="EMBL" id="KLK93081.1"/>
    </source>
</evidence>
<dbReference type="OrthoDB" id="9785126at2"/>
<keyword evidence="1" id="KW-0472">Membrane</keyword>
<feature type="transmembrane region" description="Helical" evidence="1">
    <location>
        <begin position="12"/>
        <end position="30"/>
    </location>
</feature>